<dbReference type="AlphaFoldDB" id="A0A9D1LZL9"/>
<accession>A0A9D1LZL9</accession>
<evidence type="ECO:0000313" key="2">
    <source>
        <dbReference type="Proteomes" id="UP000824118"/>
    </source>
</evidence>
<organism evidence="1 2">
    <name type="scientific">Candidatus Limousia pullorum</name>
    <dbReference type="NCBI Taxonomy" id="2840860"/>
    <lineage>
        <taxon>Bacteria</taxon>
        <taxon>Bacillati</taxon>
        <taxon>Bacillota</taxon>
        <taxon>Clostridia</taxon>
        <taxon>Eubacteriales</taxon>
        <taxon>Oscillospiraceae</taxon>
        <taxon>Oscillospiraceae incertae sedis</taxon>
        <taxon>Candidatus Limousia</taxon>
    </lineage>
</organism>
<dbReference type="Gene3D" id="3.40.50.450">
    <property type="match status" value="1"/>
</dbReference>
<comment type="caution">
    <text evidence="1">The sequence shown here is derived from an EMBL/GenBank/DDBJ whole genome shotgun (WGS) entry which is preliminary data.</text>
</comment>
<reference evidence="1" key="2">
    <citation type="journal article" date="2021" name="PeerJ">
        <title>Extensive microbial diversity within the chicken gut microbiome revealed by metagenomics and culture.</title>
        <authorList>
            <person name="Gilroy R."/>
            <person name="Ravi A."/>
            <person name="Getino M."/>
            <person name="Pursley I."/>
            <person name="Horton D.L."/>
            <person name="Alikhan N.F."/>
            <person name="Baker D."/>
            <person name="Gharbi K."/>
            <person name="Hall N."/>
            <person name="Watson M."/>
            <person name="Adriaenssens E.M."/>
            <person name="Foster-Nyarko E."/>
            <person name="Jarju S."/>
            <person name="Secka A."/>
            <person name="Antonio M."/>
            <person name="Oren A."/>
            <person name="Chaudhuri R.R."/>
            <person name="La Ragione R."/>
            <person name="Hildebrand F."/>
            <person name="Pallen M.J."/>
        </authorList>
    </citation>
    <scope>NUCLEOTIDE SEQUENCE</scope>
    <source>
        <strain evidence="1">ChiGjej1B1-1684</strain>
    </source>
</reference>
<dbReference type="Proteomes" id="UP000824118">
    <property type="component" value="Unassembled WGS sequence"/>
</dbReference>
<protein>
    <submittedName>
        <fullName evidence="1">Uncharacterized protein</fullName>
    </submittedName>
</protein>
<dbReference type="SUPFAM" id="SSF102405">
    <property type="entry name" value="MCP/YpsA-like"/>
    <property type="match status" value="1"/>
</dbReference>
<dbReference type="EMBL" id="DVNG01000113">
    <property type="protein sequence ID" value="HIU50853.1"/>
    <property type="molecule type" value="Genomic_DNA"/>
</dbReference>
<gene>
    <name evidence="1" type="ORF">IAD22_07555</name>
</gene>
<reference evidence="1" key="1">
    <citation type="submission" date="2020-10" db="EMBL/GenBank/DDBJ databases">
        <authorList>
            <person name="Gilroy R."/>
        </authorList>
    </citation>
    <scope>NUCLEOTIDE SEQUENCE</scope>
    <source>
        <strain evidence="1">ChiGjej1B1-1684</strain>
    </source>
</reference>
<evidence type="ECO:0000313" key="1">
    <source>
        <dbReference type="EMBL" id="HIU50853.1"/>
    </source>
</evidence>
<proteinExistence type="predicted"/>
<name>A0A9D1LZL9_9FIRM</name>
<sequence>MICTFFGHRAIPKNIENELQIVLIDLIKNKDVNLFYVGNNGDFDALVRKELNLLKSTFPHINYYVVLAYMPKENNILNTYNFSDTIYPDGLEFTPPKYAIDKRNRWMLNKSDYVVTYVKTTFGGAYKFKKLAEKKGKTVINLADK</sequence>